<evidence type="ECO:0000256" key="6">
    <source>
        <dbReference type="RuleBase" id="RU004057"/>
    </source>
</evidence>
<feature type="signal peptide" evidence="9">
    <location>
        <begin position="1"/>
        <end position="20"/>
    </location>
</feature>
<dbReference type="OrthoDB" id="4045at2"/>
<dbReference type="EMBL" id="CP036272">
    <property type="protein sequence ID" value="QDT58327.1"/>
    <property type="molecule type" value="Genomic_DNA"/>
</dbReference>
<evidence type="ECO:0000256" key="4">
    <source>
        <dbReference type="ARBA" id="ARBA00022989"/>
    </source>
</evidence>
<proteinExistence type="inferred from homology"/>
<dbReference type="Proteomes" id="UP000315003">
    <property type="component" value="Chromosome"/>
</dbReference>
<evidence type="ECO:0000256" key="3">
    <source>
        <dbReference type="ARBA" id="ARBA00022692"/>
    </source>
</evidence>
<evidence type="ECO:0000256" key="2">
    <source>
        <dbReference type="ARBA" id="ARBA00022475"/>
    </source>
</evidence>
<feature type="transmembrane region" description="Helical" evidence="8">
    <location>
        <begin position="164"/>
        <end position="188"/>
    </location>
</feature>
<keyword evidence="4 8" id="KW-1133">Transmembrane helix</keyword>
<feature type="transmembrane region" description="Helical" evidence="8">
    <location>
        <begin position="63"/>
        <end position="79"/>
    </location>
</feature>
<evidence type="ECO:0000259" key="10">
    <source>
        <dbReference type="Pfam" id="PF01618"/>
    </source>
</evidence>
<feature type="domain" description="MotA/TolQ/ExbB proton channel" evidence="10">
    <location>
        <begin position="141"/>
        <end position="244"/>
    </location>
</feature>
<evidence type="ECO:0000256" key="1">
    <source>
        <dbReference type="ARBA" id="ARBA00004651"/>
    </source>
</evidence>
<dbReference type="GO" id="GO:0005886">
    <property type="term" value="C:plasma membrane"/>
    <property type="evidence" value="ECO:0007669"/>
    <property type="project" value="UniProtKB-SubCell"/>
</dbReference>
<evidence type="ECO:0000313" key="11">
    <source>
        <dbReference type="EMBL" id="QDT58327.1"/>
    </source>
</evidence>
<dbReference type="InterPro" id="IPR050790">
    <property type="entry name" value="ExbB/TolQ_transport"/>
</dbReference>
<evidence type="ECO:0000256" key="9">
    <source>
        <dbReference type="SAM" id="SignalP"/>
    </source>
</evidence>
<evidence type="ECO:0000313" key="12">
    <source>
        <dbReference type="Proteomes" id="UP000315003"/>
    </source>
</evidence>
<name>A0A517SQC7_9BACT</name>
<reference evidence="11 12" key="1">
    <citation type="submission" date="2019-02" db="EMBL/GenBank/DDBJ databases">
        <title>Deep-cultivation of Planctomycetes and their phenomic and genomic characterization uncovers novel biology.</title>
        <authorList>
            <person name="Wiegand S."/>
            <person name="Jogler M."/>
            <person name="Boedeker C."/>
            <person name="Pinto D."/>
            <person name="Vollmers J."/>
            <person name="Rivas-Marin E."/>
            <person name="Kohn T."/>
            <person name="Peeters S.H."/>
            <person name="Heuer A."/>
            <person name="Rast P."/>
            <person name="Oberbeckmann S."/>
            <person name="Bunk B."/>
            <person name="Jeske O."/>
            <person name="Meyerdierks A."/>
            <person name="Storesund J.E."/>
            <person name="Kallscheuer N."/>
            <person name="Luecker S."/>
            <person name="Lage O.M."/>
            <person name="Pohl T."/>
            <person name="Merkel B.J."/>
            <person name="Hornburger P."/>
            <person name="Mueller R.-W."/>
            <person name="Bruemmer F."/>
            <person name="Labrenz M."/>
            <person name="Spormann A.M."/>
            <person name="Op den Camp H."/>
            <person name="Overmann J."/>
            <person name="Amann R."/>
            <person name="Jetten M.S.M."/>
            <person name="Mascher T."/>
            <person name="Medema M.H."/>
            <person name="Devos D.P."/>
            <person name="Kaster A.-K."/>
            <person name="Ovreas L."/>
            <person name="Rohde M."/>
            <person name="Galperin M.Y."/>
            <person name="Jogler C."/>
        </authorList>
    </citation>
    <scope>NUCLEOTIDE SEQUENCE [LARGE SCALE GENOMIC DNA]</scope>
    <source>
        <strain evidence="11 12">SV_7m_r</strain>
    </source>
</reference>
<feature type="compositionally biased region" description="Pro residues" evidence="7">
    <location>
        <begin position="279"/>
        <end position="292"/>
    </location>
</feature>
<feature type="chain" id="PRO_5021887548" evidence="9">
    <location>
        <begin position="21"/>
        <end position="311"/>
    </location>
</feature>
<keyword evidence="6" id="KW-0653">Protein transport</keyword>
<accession>A0A517SQC7</accession>
<keyword evidence="9" id="KW-0732">Signal</keyword>
<protein>
    <submittedName>
        <fullName evidence="11">Colicin uptake protein TolQ</fullName>
    </submittedName>
</protein>
<organism evidence="11 12">
    <name type="scientific">Stieleria bergensis</name>
    <dbReference type="NCBI Taxonomy" id="2528025"/>
    <lineage>
        <taxon>Bacteria</taxon>
        <taxon>Pseudomonadati</taxon>
        <taxon>Planctomycetota</taxon>
        <taxon>Planctomycetia</taxon>
        <taxon>Pirellulales</taxon>
        <taxon>Pirellulaceae</taxon>
        <taxon>Stieleria</taxon>
    </lineage>
</organism>
<dbReference type="PANTHER" id="PTHR30625">
    <property type="entry name" value="PROTEIN TOLQ"/>
    <property type="match status" value="1"/>
</dbReference>
<feature type="transmembrane region" description="Helical" evidence="8">
    <location>
        <begin position="208"/>
        <end position="229"/>
    </location>
</feature>
<dbReference type="GO" id="GO:0017038">
    <property type="term" value="P:protein import"/>
    <property type="evidence" value="ECO:0007669"/>
    <property type="project" value="TreeGrafter"/>
</dbReference>
<keyword evidence="12" id="KW-1185">Reference proteome</keyword>
<comment type="similarity">
    <text evidence="6">Belongs to the exbB/tolQ family.</text>
</comment>
<evidence type="ECO:0000256" key="7">
    <source>
        <dbReference type="SAM" id="MobiDB-lite"/>
    </source>
</evidence>
<keyword evidence="5 8" id="KW-0472">Membrane</keyword>
<evidence type="ECO:0000256" key="8">
    <source>
        <dbReference type="SAM" id="Phobius"/>
    </source>
</evidence>
<keyword evidence="3 8" id="KW-0812">Transmembrane</keyword>
<dbReference type="AlphaFoldDB" id="A0A517SQC7"/>
<dbReference type="PANTHER" id="PTHR30625:SF11">
    <property type="entry name" value="MOTA_TOLQ_EXBB PROTON CHANNEL DOMAIN-CONTAINING PROTEIN"/>
    <property type="match status" value="1"/>
</dbReference>
<dbReference type="InterPro" id="IPR002898">
    <property type="entry name" value="MotA_ExbB_proton_chnl"/>
</dbReference>
<feature type="region of interest" description="Disordered" evidence="7">
    <location>
        <begin position="269"/>
        <end position="311"/>
    </location>
</feature>
<gene>
    <name evidence="11" type="ORF">SV7mr_08170</name>
</gene>
<comment type="subcellular location">
    <subcellularLocation>
        <location evidence="1">Cell membrane</location>
        <topology evidence="1">Multi-pass membrane protein</topology>
    </subcellularLocation>
    <subcellularLocation>
        <location evidence="6">Membrane</location>
        <topology evidence="6">Multi-pass membrane protein</topology>
    </subcellularLocation>
</comment>
<evidence type="ECO:0000256" key="5">
    <source>
        <dbReference type="ARBA" id="ARBA00023136"/>
    </source>
</evidence>
<keyword evidence="2" id="KW-1003">Cell membrane</keyword>
<dbReference type="Pfam" id="PF01618">
    <property type="entry name" value="MotA_ExbB"/>
    <property type="match status" value="1"/>
</dbReference>
<sequence precursor="true">MLAGVLTWLLCGGMLGIAVAQDNAPVDAAEIQRIMNEAAPTEPTPETPTGIDMMSLMLSGGRFMIPIIIMSLVVVALAVERMLSLRREKVIPEEFVQQLKEIADPLELFDPQSAFQVCANHPSPAASTIGAMLSRTGEPLGQIETVGAETVARQADRYASPVRWLTLAAAATPLMGLLGTVWGMIVAFHDSTALSADQSRSEQLSEGIYTALVTTLAGLAVAIPAAILAQYLENRIAKLFSEIEQLAFDLAPGLRRFVGRNRLNSRGELVTDTHSSTPPSNPTAPPLAPPRVSPTDQAQDTATNEPPARAS</sequence>
<keyword evidence="6" id="KW-0813">Transport</keyword>